<dbReference type="AlphaFoldDB" id="A0A3P7J0F8"/>
<sequence length="142" mass="16417">MIAGSFFSGALDYNSREVQNILMIGLGGGIISNYFSTMEMLKLNITVVDIDPVMKKIAEKWYEFDPKPMKRIIVDDGLRFIREANKRGEIYDVLLVDVCYNEHRALMAPVEDFLIDEEIKEIYKILKPDDALLFEEEEELMA</sequence>
<proteinExistence type="predicted"/>
<reference evidence="1 2" key="1">
    <citation type="submission" date="2018-11" db="EMBL/GenBank/DDBJ databases">
        <authorList>
            <consortium name="Pathogen Informatics"/>
        </authorList>
    </citation>
    <scope>NUCLEOTIDE SEQUENCE [LARGE SCALE GENOMIC DNA]</scope>
</reference>
<gene>
    <name evidence="1" type="ORF">SVUK_LOCUS13958</name>
</gene>
<dbReference type="OrthoDB" id="411785at2759"/>
<evidence type="ECO:0000313" key="1">
    <source>
        <dbReference type="EMBL" id="VDM78960.1"/>
    </source>
</evidence>
<keyword evidence="2" id="KW-1185">Reference proteome</keyword>
<organism evidence="1 2">
    <name type="scientific">Strongylus vulgaris</name>
    <name type="common">Blood worm</name>
    <dbReference type="NCBI Taxonomy" id="40348"/>
    <lineage>
        <taxon>Eukaryota</taxon>
        <taxon>Metazoa</taxon>
        <taxon>Ecdysozoa</taxon>
        <taxon>Nematoda</taxon>
        <taxon>Chromadorea</taxon>
        <taxon>Rhabditida</taxon>
        <taxon>Rhabditina</taxon>
        <taxon>Rhabditomorpha</taxon>
        <taxon>Strongyloidea</taxon>
        <taxon>Strongylidae</taxon>
        <taxon>Strongylus</taxon>
    </lineage>
</organism>
<dbReference type="Proteomes" id="UP000270094">
    <property type="component" value="Unassembled WGS sequence"/>
</dbReference>
<dbReference type="Gene3D" id="3.40.50.150">
    <property type="entry name" value="Vaccinia Virus protein VP39"/>
    <property type="match status" value="1"/>
</dbReference>
<protein>
    <recommendedName>
        <fullName evidence="3">PABS domain-containing protein</fullName>
    </recommendedName>
</protein>
<dbReference type="SUPFAM" id="SSF53335">
    <property type="entry name" value="S-adenosyl-L-methionine-dependent methyltransferases"/>
    <property type="match status" value="1"/>
</dbReference>
<accession>A0A3P7J0F8</accession>
<dbReference type="EMBL" id="UYYB01103479">
    <property type="protein sequence ID" value="VDM78960.1"/>
    <property type="molecule type" value="Genomic_DNA"/>
</dbReference>
<evidence type="ECO:0000313" key="2">
    <source>
        <dbReference type="Proteomes" id="UP000270094"/>
    </source>
</evidence>
<name>A0A3P7J0F8_STRVU</name>
<evidence type="ECO:0008006" key="3">
    <source>
        <dbReference type="Google" id="ProtNLM"/>
    </source>
</evidence>
<dbReference type="InterPro" id="IPR029063">
    <property type="entry name" value="SAM-dependent_MTases_sf"/>
</dbReference>